<evidence type="ECO:0000313" key="1">
    <source>
        <dbReference type="EMBL" id="JAC65726.1"/>
    </source>
</evidence>
<reference evidence="1" key="1">
    <citation type="submission" date="2014-05" db="EMBL/GenBank/DDBJ databases">
        <title>The transcriptome of the halophilic microalga Tetraselmis sp. GSL018 isolated from the Great Salt Lake, Utah.</title>
        <authorList>
            <person name="Jinkerson R.E."/>
            <person name="D'Adamo S."/>
            <person name="Posewitz M.C."/>
        </authorList>
    </citation>
    <scope>NUCLEOTIDE SEQUENCE</scope>
    <source>
        <strain evidence="1">GSL018</strain>
    </source>
</reference>
<feature type="non-terminal residue" evidence="1">
    <location>
        <position position="1"/>
    </location>
</feature>
<protein>
    <submittedName>
        <fullName evidence="1">Uncharacterized protein</fullName>
    </submittedName>
</protein>
<sequence>PASVGNPATDPAQHESDDFTSFKYLPRRIGVALQNSTEMLNQSVLPGSTKKVWK</sequence>
<dbReference type="EMBL" id="GBEZ01020991">
    <property type="protein sequence ID" value="JAC65726.1"/>
    <property type="molecule type" value="Transcribed_RNA"/>
</dbReference>
<accession>A0A061R5C7</accession>
<proteinExistence type="predicted"/>
<gene>
    <name evidence="1" type="ORF">TSPGSL018_15408</name>
</gene>
<dbReference type="AlphaFoldDB" id="A0A061R5C7"/>
<organism evidence="1">
    <name type="scientific">Tetraselmis sp. GSL018</name>
    <dbReference type="NCBI Taxonomy" id="582737"/>
    <lineage>
        <taxon>Eukaryota</taxon>
        <taxon>Viridiplantae</taxon>
        <taxon>Chlorophyta</taxon>
        <taxon>core chlorophytes</taxon>
        <taxon>Chlorodendrophyceae</taxon>
        <taxon>Chlorodendrales</taxon>
        <taxon>Chlorodendraceae</taxon>
        <taxon>Tetraselmis</taxon>
    </lineage>
</organism>
<name>A0A061R5C7_9CHLO</name>